<evidence type="ECO:0000313" key="2">
    <source>
        <dbReference type="Proteomes" id="UP000252884"/>
    </source>
</evidence>
<evidence type="ECO:0000313" key="1">
    <source>
        <dbReference type="EMBL" id="RCW75902.1"/>
    </source>
</evidence>
<protein>
    <submittedName>
        <fullName evidence="1">Uncharacterized protein</fullName>
    </submittedName>
</protein>
<proteinExistence type="predicted"/>
<dbReference type="EMBL" id="QPJK01000001">
    <property type="protein sequence ID" value="RCW75902.1"/>
    <property type="molecule type" value="Genomic_DNA"/>
</dbReference>
<dbReference type="OrthoDB" id="8905068at2"/>
<accession>A0A368Y6R7</accession>
<dbReference type="AlphaFoldDB" id="A0A368Y6R7"/>
<reference evidence="1 2" key="1">
    <citation type="submission" date="2018-07" db="EMBL/GenBank/DDBJ databases">
        <title>Genomic Encyclopedia of Type Strains, Phase IV (KMG-IV): sequencing the most valuable type-strain genomes for metagenomic binning, comparative biology and taxonomic classification.</title>
        <authorList>
            <person name="Goeker M."/>
        </authorList>
    </citation>
    <scope>NUCLEOTIDE SEQUENCE [LARGE SCALE GENOMIC DNA]</scope>
    <source>
        <strain evidence="1 2">DSM 21634</strain>
    </source>
</reference>
<organism evidence="1 2">
    <name type="scientific">Pseudorhodoferax soli</name>
    <dbReference type="NCBI Taxonomy" id="545864"/>
    <lineage>
        <taxon>Bacteria</taxon>
        <taxon>Pseudomonadati</taxon>
        <taxon>Pseudomonadota</taxon>
        <taxon>Betaproteobacteria</taxon>
        <taxon>Burkholderiales</taxon>
        <taxon>Comamonadaceae</taxon>
    </lineage>
</organism>
<dbReference type="RefSeq" id="WP_114465557.1">
    <property type="nucleotide sequence ID" value="NZ_QPJK01000001.1"/>
</dbReference>
<gene>
    <name evidence="1" type="ORF">DES41_101505</name>
</gene>
<sequence length="96" mass="11015">MDLHQAQALALIEEHRRDDTCMALHDSGYGDLADQWLQASSEFETVARDRLEPAAMDGMEAPVSTDVLRAYARMCVSWSRIVQLRDQAVGWMERRY</sequence>
<comment type="caution">
    <text evidence="1">The sequence shown here is derived from an EMBL/GenBank/DDBJ whole genome shotgun (WGS) entry which is preliminary data.</text>
</comment>
<dbReference type="Proteomes" id="UP000252884">
    <property type="component" value="Unassembled WGS sequence"/>
</dbReference>
<name>A0A368Y6R7_9BURK</name>
<keyword evidence="2" id="KW-1185">Reference proteome</keyword>